<dbReference type="AlphaFoldDB" id="B8FJZ0"/>
<dbReference type="HOGENOM" id="CLU_1048573_0_0_7"/>
<protein>
    <recommendedName>
        <fullName evidence="4">Lipoprotein</fullName>
    </recommendedName>
</protein>
<accession>B8FJZ0</accession>
<proteinExistence type="predicted"/>
<name>B8FJZ0_DESAL</name>
<organism evidence="2 3">
    <name type="scientific">Desulfatibacillum aliphaticivorans</name>
    <dbReference type="NCBI Taxonomy" id="218208"/>
    <lineage>
        <taxon>Bacteria</taxon>
        <taxon>Pseudomonadati</taxon>
        <taxon>Thermodesulfobacteriota</taxon>
        <taxon>Desulfobacteria</taxon>
        <taxon>Desulfobacterales</taxon>
        <taxon>Desulfatibacillaceae</taxon>
        <taxon>Desulfatibacillum</taxon>
    </lineage>
</organism>
<dbReference type="PROSITE" id="PS51257">
    <property type="entry name" value="PROKAR_LIPOPROTEIN"/>
    <property type="match status" value="1"/>
</dbReference>
<dbReference type="EMBL" id="CP001322">
    <property type="protein sequence ID" value="ACL02418.1"/>
    <property type="molecule type" value="Genomic_DNA"/>
</dbReference>
<evidence type="ECO:0008006" key="4">
    <source>
        <dbReference type="Google" id="ProtNLM"/>
    </source>
</evidence>
<sequence>MKKSMVFLAFCLAAFASCAGTGSYRQVYHNTLYSNYMPKNEIQVADSMQYVGNVDDKVLVSTLNDVHTSRSKSQDQWFFVECEQNANKQLLVKRGLTIIVQELAPNVKARFVTDSFTGVEGYLDKGRDVILGQNYDWIIIPTDSPLPEAEAKALEAKGYVMPKVFMTKYSIRKISGRGVINFIYFECIDDNRSLYDGDVKPYNAEQSGWDRDFAAAFAKRAASAMEIREYTGEGLPQTPQQ</sequence>
<evidence type="ECO:0000313" key="3">
    <source>
        <dbReference type="Proteomes" id="UP000000739"/>
    </source>
</evidence>
<evidence type="ECO:0000256" key="1">
    <source>
        <dbReference type="SAM" id="SignalP"/>
    </source>
</evidence>
<dbReference type="KEGG" id="dal:Dalk_0713"/>
<dbReference type="RefSeq" id="WP_012609857.1">
    <property type="nucleotide sequence ID" value="NC_011768.1"/>
</dbReference>
<feature type="signal peptide" evidence="1">
    <location>
        <begin position="1"/>
        <end position="19"/>
    </location>
</feature>
<feature type="chain" id="PRO_5002869215" description="Lipoprotein" evidence="1">
    <location>
        <begin position="20"/>
        <end position="241"/>
    </location>
</feature>
<evidence type="ECO:0000313" key="2">
    <source>
        <dbReference type="EMBL" id="ACL02418.1"/>
    </source>
</evidence>
<keyword evidence="3" id="KW-1185">Reference proteome</keyword>
<keyword evidence="1" id="KW-0732">Signal</keyword>
<reference evidence="2 3" key="1">
    <citation type="journal article" date="2012" name="Environ. Microbiol.">
        <title>The genome sequence of Desulfatibacillum alkenivorans AK-01: a blueprint for anaerobic alkane oxidation.</title>
        <authorList>
            <person name="Callaghan A.V."/>
            <person name="Morris B.E."/>
            <person name="Pereira I.A."/>
            <person name="McInerney M.J."/>
            <person name="Austin R.N."/>
            <person name="Groves J.T."/>
            <person name="Kukor J.J."/>
            <person name="Suflita J.M."/>
            <person name="Young L.Y."/>
            <person name="Zylstra G.J."/>
            <person name="Wawrik B."/>
        </authorList>
    </citation>
    <scope>NUCLEOTIDE SEQUENCE [LARGE SCALE GENOMIC DNA]</scope>
    <source>
        <strain evidence="2 3">AK-01</strain>
    </source>
</reference>
<gene>
    <name evidence="2" type="ordered locus">Dalk_0713</name>
</gene>
<dbReference type="Proteomes" id="UP000000739">
    <property type="component" value="Chromosome"/>
</dbReference>